<name>A0A915PHX2_9BILA</name>
<accession>A0A915PHX2</accession>
<organism evidence="1 2">
    <name type="scientific">Setaria digitata</name>
    <dbReference type="NCBI Taxonomy" id="48799"/>
    <lineage>
        <taxon>Eukaryota</taxon>
        <taxon>Metazoa</taxon>
        <taxon>Ecdysozoa</taxon>
        <taxon>Nematoda</taxon>
        <taxon>Chromadorea</taxon>
        <taxon>Rhabditida</taxon>
        <taxon>Spirurina</taxon>
        <taxon>Spiruromorpha</taxon>
        <taxon>Filarioidea</taxon>
        <taxon>Setariidae</taxon>
        <taxon>Setaria</taxon>
    </lineage>
</organism>
<dbReference type="AlphaFoldDB" id="A0A915PHX2"/>
<reference evidence="2" key="1">
    <citation type="submission" date="2022-11" db="UniProtKB">
        <authorList>
            <consortium name="WormBaseParasite"/>
        </authorList>
    </citation>
    <scope>IDENTIFICATION</scope>
</reference>
<evidence type="ECO:0000313" key="2">
    <source>
        <dbReference type="WBParaSite" id="sdigi.contig18.g1671.t1"/>
    </source>
</evidence>
<dbReference type="Proteomes" id="UP000887581">
    <property type="component" value="Unplaced"/>
</dbReference>
<sequence>MNPRRQFVLGETAVCMCNFPHNSYIPNPVERDHGPVHTIHCVLIRMTNTAILNRVDSYECTTEPRITLTPGMNIDKLRNGKMGGKVKHALKG</sequence>
<proteinExistence type="predicted"/>
<dbReference type="WBParaSite" id="sdigi.contig18.g1671.t1">
    <property type="protein sequence ID" value="sdigi.contig18.g1671.t1"/>
    <property type="gene ID" value="sdigi.contig18.g1671"/>
</dbReference>
<evidence type="ECO:0000313" key="1">
    <source>
        <dbReference type="Proteomes" id="UP000887581"/>
    </source>
</evidence>
<protein>
    <submittedName>
        <fullName evidence="2">Uncharacterized protein</fullName>
    </submittedName>
</protein>
<keyword evidence="1" id="KW-1185">Reference proteome</keyword>